<dbReference type="InterPro" id="IPR043157">
    <property type="entry name" value="Dynein_AAA1S"/>
</dbReference>
<protein>
    <recommendedName>
        <fullName evidence="15">Dynein axonemal heavy chain 12</fullName>
    </recommendedName>
</protein>
<dbReference type="PANTHER" id="PTHR22878">
    <property type="entry name" value="DYNEIN HEAVY CHAIN 6, AXONEMAL-LIKE-RELATED"/>
    <property type="match status" value="1"/>
</dbReference>
<dbReference type="FunFam" id="3.40.50.300:FF:001112">
    <property type="entry name" value="Dynein heavy chain 12, axonemal"/>
    <property type="match status" value="1"/>
</dbReference>
<evidence type="ECO:0000256" key="13">
    <source>
        <dbReference type="ARBA" id="ARBA00023212"/>
    </source>
</evidence>
<dbReference type="Gene3D" id="1.10.8.710">
    <property type="match status" value="1"/>
</dbReference>
<reference evidence="20" key="2">
    <citation type="submission" date="2025-08" db="UniProtKB">
        <authorList>
            <consortium name="Ensembl"/>
        </authorList>
    </citation>
    <scope>IDENTIFICATION</scope>
    <source>
        <strain evidence="20">Isolate ISIS603380</strain>
    </source>
</reference>
<evidence type="ECO:0000256" key="2">
    <source>
        <dbReference type="ARBA" id="ARBA00008887"/>
    </source>
</evidence>
<feature type="region of interest" description="Disordered" evidence="17">
    <location>
        <begin position="651"/>
        <end position="673"/>
    </location>
</feature>
<reference evidence="20 21" key="1">
    <citation type="submission" date="2009-06" db="EMBL/GenBank/DDBJ databases">
        <title>The Genome Sequence of Loxodonta africana (African elephant).</title>
        <authorList>
            <person name="Di Palma F."/>
            <person name="Heiman D."/>
            <person name="Young S."/>
            <person name="Johnson J."/>
            <person name="Lander E.S."/>
            <person name="Lindblad-Toh K."/>
        </authorList>
    </citation>
    <scope>NUCLEOTIDE SEQUENCE [LARGE SCALE GENOMIC DNA]</scope>
    <source>
        <strain evidence="20 21">Isolate ISIS603380</strain>
    </source>
</reference>
<evidence type="ECO:0000256" key="7">
    <source>
        <dbReference type="ARBA" id="ARBA00022786"/>
    </source>
</evidence>
<evidence type="ECO:0000256" key="3">
    <source>
        <dbReference type="ARBA" id="ARBA00022490"/>
    </source>
</evidence>
<dbReference type="InterPro" id="IPR027417">
    <property type="entry name" value="P-loop_NTPase"/>
</dbReference>
<dbReference type="Gene3D" id="1.20.58.1120">
    <property type="match status" value="1"/>
</dbReference>
<keyword evidence="5" id="KW-0677">Repeat</keyword>
<keyword evidence="21" id="KW-1185">Reference proteome</keyword>
<sequence>FNYMYLKRCVESSPIVPIQKEWLDNMLMLIPESLREGKEREELVQSLINEVSSDFENSMKRYLVRSVLVKPPVKWLEDEGGPLPESPLGLDYSNPWHSSYVQARNRILSNLHIVHPTMKMLLELGYTTFANTVLLDFTGIRAKGPTDCESLKNDLSIQAKKAEEKIMNTWYPKVISLFTKKETLEGIKPEKVDAFYNCVSTLMSNQLKDLLRRTVEGFVKLFDPQDQQRLPIFKMELTFDDEKIEFYPTFQDLEDVVLSLVERIAEALQNIQTIPSWLGGTSTPATLDTELPEHVIHWAVEMLKVAVHQNLEGPRRHYEAYVEKYNWLLDGTADEQIEVFQAEDHTFDEYTYLIERFLSLASEMMLLPQWVHFPMVRLDCDDLKTGLINKTKAFASILLNDIASKHRKENECICSEFEAIREHALRVPETTEEMMELITFVEKARTFGIQELISRIKESKRRMSYFLDVFLFPPEDLALNATVLLWPGKINPIFDENDELVETAKHKRENELIAKREKLILEIEKESRRMEEFTEFAELERMHQYVADVRQLQKRIQESEEAVQFINKEEELFKWELTKYPELDKLKVNIEPYQKFFNFVLKWQRTEKRWMDGGFLDLNGESMEADVDEFSREIFKTLKFFQTKQKKELQEKRKTAKRRSLVEEKPEEEPKENPTITMCSMRARHWSQMSEIVGYDLTPDSGTTLRKVLKLNLTPYLEQFEVISAGASKEFSLEKAMHTMIGTWDDIGFHISPYRDTGVCILSSVDEIQALLDDQIIKTQTMRGSPFIKPFEKEIKAWEDRLIRIQETIDEWLKVQAQWLYLEPIFCSEDIMQQMPEEGRQFQTVDRHWRDIMKFCAKDPKVLAATSLTGLLEKLQNCNDLLEKIMKGLNAYLEKKRLFFPRFFFLSNDEMLEILSETKDPLRVQPHLKKCFEGIAKLEFLPNLDIKAMYSSEGERVELIALISTSAARGAVEKWLIQVEDLMLRSIHDVIAAARLAYPETARRDWVREWPGQVVLCVSQMFWTSETQEVISGGPEGLRKYYRELQSQLNDIVELVRGKLSKQTRTTLGALVTIDVHARDVVMDMIEIGVSHDTDFQWLAQLRYYWEYENARVRIINCNVKYAYEYLGNSPRLVITPLTDRCYRTLIGAFYLNLGGAPEGPAGTGKTETTKDLAKALAVQCVVFNCSDGLDYLAMGKFFKGLASSGAWACFDEFNRIELEVLSVVAQQILCIQRAIQQKLEVFVFEGTELKLNPNCFVAITMNPGYAGRSELPDNLKVLFRTVAMMVPNYALIAEISLYSYGFLNAKPLSVKIVMTYRLCSEQLSSQFHYDYGMRAVKAVLVAAGNLKLKYPNENEDILLLRSIKDVNEPKFLSHDIPLFNGITSDLFPGIKLPEADYNDFLECAHEACKAHNLQPVKFFLDKMIQTYEMMIVRHGFMLVGEPFAAKTKVLHVLADTLSLMNERGYGEEEKVIYRTVNPKSITMGQLFGQFDPVSHEWTDGIVANTFREFALSETPDRKWVVFDGPIDTLWIESMNTVLDDNKKLCLMSGEIIQMSSQMSLIFETMDLSQASPATVSRCGMIYLEPSQLGWEPLVSSWLNSLKGPLHEPEYQALLQELFDWLIPPTLRLR</sequence>
<dbReference type="GO" id="GO:0045505">
    <property type="term" value="F:dynein intermediate chain binding"/>
    <property type="evidence" value="ECO:0007669"/>
    <property type="project" value="InterPro"/>
</dbReference>
<dbReference type="PANTHER" id="PTHR22878:SF70">
    <property type="entry name" value="DYNEIN HEAVY CHAIN 2, AXONEMAL"/>
    <property type="match status" value="1"/>
</dbReference>
<keyword evidence="10 16" id="KW-0175">Coiled coil</keyword>
<keyword evidence="14" id="KW-0966">Cell projection</keyword>
<evidence type="ECO:0000256" key="4">
    <source>
        <dbReference type="ARBA" id="ARBA00022701"/>
    </source>
</evidence>
<feature type="coiled-coil region" evidence="16">
    <location>
        <begin position="509"/>
        <end position="569"/>
    </location>
</feature>
<dbReference type="FunFam" id="1.10.287.2620:FF:000002">
    <property type="entry name" value="Dynein heavy chain 2, axonemal"/>
    <property type="match status" value="1"/>
</dbReference>
<gene>
    <name evidence="20" type="primary">DNAH12</name>
</gene>
<dbReference type="Gene3D" id="1.10.287.2620">
    <property type="match status" value="1"/>
</dbReference>
<reference evidence="20" key="3">
    <citation type="submission" date="2025-09" db="UniProtKB">
        <authorList>
            <consortium name="Ensembl"/>
        </authorList>
    </citation>
    <scope>IDENTIFICATION</scope>
    <source>
        <strain evidence="20">Isolate ISIS603380</strain>
    </source>
</reference>
<evidence type="ECO:0000256" key="17">
    <source>
        <dbReference type="SAM" id="MobiDB-lite"/>
    </source>
</evidence>
<evidence type="ECO:0000256" key="1">
    <source>
        <dbReference type="ARBA" id="ARBA00004430"/>
    </source>
</evidence>
<dbReference type="GO" id="GO:0005524">
    <property type="term" value="F:ATP binding"/>
    <property type="evidence" value="ECO:0007669"/>
    <property type="project" value="UniProtKB-KW"/>
</dbReference>
<dbReference type="InterPro" id="IPR042222">
    <property type="entry name" value="Dynein_2_N"/>
</dbReference>
<dbReference type="InterPro" id="IPR035699">
    <property type="entry name" value="AAA_6"/>
</dbReference>
<evidence type="ECO:0000256" key="15">
    <source>
        <dbReference type="ARBA" id="ARBA00069442"/>
    </source>
</evidence>
<keyword evidence="7" id="KW-0833">Ubl conjugation pathway</keyword>
<accession>G3SZB0</accession>
<evidence type="ECO:0000256" key="12">
    <source>
        <dbReference type="ARBA" id="ARBA00023175"/>
    </source>
</evidence>
<dbReference type="GO" id="GO:0051959">
    <property type="term" value="F:dynein light intermediate chain binding"/>
    <property type="evidence" value="ECO:0007669"/>
    <property type="project" value="InterPro"/>
</dbReference>
<evidence type="ECO:0000256" key="10">
    <source>
        <dbReference type="ARBA" id="ARBA00023054"/>
    </source>
</evidence>
<proteinExistence type="inferred from homology"/>
<name>G3SZB0_LOXAF</name>
<dbReference type="FunFam" id="1.10.8.710:FF:000004">
    <property type="entry name" value="Dynein axonemal heavy chain 6"/>
    <property type="match status" value="1"/>
</dbReference>
<keyword evidence="12" id="KW-0505">Motor protein</keyword>
<comment type="subcellular location">
    <subcellularLocation>
        <location evidence="1">Cytoplasm</location>
        <location evidence="1">Cytoskeleton</location>
        <location evidence="1">Cilium axoneme</location>
    </subcellularLocation>
</comment>
<dbReference type="Proteomes" id="UP000007646">
    <property type="component" value="Unassembled WGS sequence"/>
</dbReference>
<dbReference type="InterPro" id="IPR042228">
    <property type="entry name" value="Dynein_linker_3"/>
</dbReference>
<evidence type="ECO:0000256" key="16">
    <source>
        <dbReference type="SAM" id="Coils"/>
    </source>
</evidence>
<dbReference type="GO" id="GO:0005874">
    <property type="term" value="C:microtubule"/>
    <property type="evidence" value="ECO:0007669"/>
    <property type="project" value="UniProtKB-KW"/>
</dbReference>
<evidence type="ECO:0000256" key="14">
    <source>
        <dbReference type="ARBA" id="ARBA00023273"/>
    </source>
</evidence>
<dbReference type="FunFam" id="1.20.140.100:FF:000004">
    <property type="entry name" value="Dynein axonemal heavy chain 6"/>
    <property type="match status" value="1"/>
</dbReference>
<evidence type="ECO:0000313" key="20">
    <source>
        <dbReference type="Ensembl" id="ENSLAFP00000005896.4"/>
    </source>
</evidence>
<keyword evidence="4" id="KW-0493">Microtubule</keyword>
<dbReference type="FunFam" id="3.20.180.20:FF:000003">
    <property type="entry name" value="Dynein heavy chain 12, axonemal"/>
    <property type="match status" value="1"/>
</dbReference>
<dbReference type="HOGENOM" id="CLU_000038_5_3_1"/>
<evidence type="ECO:0000259" key="19">
    <source>
        <dbReference type="Pfam" id="PF12774"/>
    </source>
</evidence>
<dbReference type="SUPFAM" id="SSF52540">
    <property type="entry name" value="P-loop containing nucleoside triphosphate hydrolases"/>
    <property type="match status" value="2"/>
</dbReference>
<keyword evidence="11" id="KW-0969">Cilium</keyword>
<dbReference type="InterPro" id="IPR013602">
    <property type="entry name" value="Dynein_heavy_linker"/>
</dbReference>
<dbReference type="Gene3D" id="1.20.140.100">
    <property type="entry name" value="Dynein heavy chain, N-terminal domain 2"/>
    <property type="match status" value="1"/>
</dbReference>
<dbReference type="GO" id="GO:0007018">
    <property type="term" value="P:microtubule-based movement"/>
    <property type="evidence" value="ECO:0007669"/>
    <property type="project" value="InterPro"/>
</dbReference>
<feature type="domain" description="Dynein heavy chain hydrolytic ATP-binding dynein motor region" evidence="19">
    <location>
        <begin position="1122"/>
        <end position="1448"/>
    </location>
</feature>
<keyword evidence="13" id="KW-0206">Cytoskeleton</keyword>
<evidence type="ECO:0000256" key="11">
    <source>
        <dbReference type="ARBA" id="ARBA00023069"/>
    </source>
</evidence>
<dbReference type="Gene3D" id="3.40.50.300">
    <property type="entry name" value="P-loop containing nucleotide triphosphate hydrolases"/>
    <property type="match status" value="2"/>
</dbReference>
<evidence type="ECO:0000259" key="18">
    <source>
        <dbReference type="Pfam" id="PF08393"/>
    </source>
</evidence>
<dbReference type="GO" id="GO:0005930">
    <property type="term" value="C:axoneme"/>
    <property type="evidence" value="ECO:0007669"/>
    <property type="project" value="UniProtKB-SubCell"/>
</dbReference>
<dbReference type="GeneTree" id="ENSGT00940000154280"/>
<keyword evidence="6" id="KW-0547">Nucleotide-binding</keyword>
<dbReference type="FunFam" id="3.40.50.300:FF:000044">
    <property type="entry name" value="Dynein heavy chain 5, axonemal"/>
    <property type="match status" value="1"/>
</dbReference>
<dbReference type="Gene3D" id="3.20.180.20">
    <property type="entry name" value="Dynein heavy chain, N-terminal domain 2"/>
    <property type="match status" value="1"/>
</dbReference>
<evidence type="ECO:0000256" key="6">
    <source>
        <dbReference type="ARBA" id="ARBA00022741"/>
    </source>
</evidence>
<dbReference type="InterPro" id="IPR026983">
    <property type="entry name" value="DHC"/>
</dbReference>
<keyword evidence="8" id="KW-0067">ATP-binding</keyword>
<organism evidence="20 21">
    <name type="scientific">Loxodonta africana</name>
    <name type="common">African elephant</name>
    <dbReference type="NCBI Taxonomy" id="9785"/>
    <lineage>
        <taxon>Eukaryota</taxon>
        <taxon>Metazoa</taxon>
        <taxon>Chordata</taxon>
        <taxon>Craniata</taxon>
        <taxon>Vertebrata</taxon>
        <taxon>Euteleostomi</taxon>
        <taxon>Mammalia</taxon>
        <taxon>Eutheria</taxon>
        <taxon>Afrotheria</taxon>
        <taxon>Proboscidea</taxon>
        <taxon>Elephantidae</taxon>
        <taxon>Loxodonta</taxon>
    </lineage>
</organism>
<dbReference type="GO" id="GO:0030286">
    <property type="term" value="C:dynein complex"/>
    <property type="evidence" value="ECO:0007669"/>
    <property type="project" value="UniProtKB-KW"/>
</dbReference>
<keyword evidence="9" id="KW-0243">Dynein</keyword>
<evidence type="ECO:0000256" key="8">
    <source>
        <dbReference type="ARBA" id="ARBA00022840"/>
    </source>
</evidence>
<dbReference type="Pfam" id="PF12774">
    <property type="entry name" value="AAA_6"/>
    <property type="match status" value="1"/>
</dbReference>
<comment type="similarity">
    <text evidence="2">Belongs to the dynein heavy chain family.</text>
</comment>
<feature type="domain" description="Dynein heavy chain linker" evidence="18">
    <location>
        <begin position="583"/>
        <end position="993"/>
    </location>
</feature>
<dbReference type="FunFam" id="1.20.58.1120:FF:000005">
    <property type="entry name" value="Dynein, axonemal, heavy chain 12"/>
    <property type="match status" value="1"/>
</dbReference>
<evidence type="ECO:0000313" key="21">
    <source>
        <dbReference type="Proteomes" id="UP000007646"/>
    </source>
</evidence>
<dbReference type="Pfam" id="PF08393">
    <property type="entry name" value="DHC_N2"/>
    <property type="match status" value="1"/>
</dbReference>
<dbReference type="Ensembl" id="ENSLAFT00000007019.4">
    <property type="protein sequence ID" value="ENSLAFP00000005896.4"/>
    <property type="gene ID" value="ENSLAFG00000014308.3"/>
</dbReference>
<evidence type="ECO:0000256" key="5">
    <source>
        <dbReference type="ARBA" id="ARBA00022737"/>
    </source>
</evidence>
<evidence type="ECO:0000256" key="9">
    <source>
        <dbReference type="ARBA" id="ARBA00023017"/>
    </source>
</evidence>
<keyword evidence="3" id="KW-0963">Cytoplasm</keyword>